<name>A0ACB7YC36_9ERIC</name>
<protein>
    <submittedName>
        <fullName evidence="1">Uncharacterized protein</fullName>
    </submittedName>
</protein>
<accession>A0ACB7YC36</accession>
<dbReference type="Proteomes" id="UP000828048">
    <property type="component" value="Chromosome 8"/>
</dbReference>
<gene>
    <name evidence="1" type="ORF">Vadar_005816</name>
</gene>
<evidence type="ECO:0000313" key="1">
    <source>
        <dbReference type="EMBL" id="KAH7851001.1"/>
    </source>
</evidence>
<dbReference type="EMBL" id="CM037158">
    <property type="protein sequence ID" value="KAH7851001.1"/>
    <property type="molecule type" value="Genomic_DNA"/>
</dbReference>
<reference evidence="1 2" key="1">
    <citation type="journal article" date="2021" name="Hortic Res">
        <title>High-quality reference genome and annotation aids understanding of berry development for evergreen blueberry (Vaccinium darrowii).</title>
        <authorList>
            <person name="Yu J."/>
            <person name="Hulse-Kemp A.M."/>
            <person name="Babiker E."/>
            <person name="Staton M."/>
        </authorList>
    </citation>
    <scope>NUCLEOTIDE SEQUENCE [LARGE SCALE GENOMIC DNA]</scope>
    <source>
        <strain evidence="2">cv. NJ 8807/NJ 8810</strain>
        <tissue evidence="1">Young leaf</tissue>
    </source>
</reference>
<sequence>MASSSTSSSATGADPEQRPYPCPYPYAYWKDVKVEDMVPNWPNRLRPNNYLLWKRQMLDDVISSNGMLGFIDGSFTAPPENLENEKYVAWKRSDDLVRGWIVSRLPPGMETWVSKFKTAKEVWDAVPQLVEDMKKRLELYFPLYQAAIKGNWQASEDFLEKKPEAVRARITNDSETPLIVAARVKRNKHFFVEKLLEKMSPDDLALSDDIGRTALHRAAGARNIEAAKLLVVKNQALPNMVTHFEETPLFYAAKHGDRKMIHFLIEPTNLELIVGESRFKILYQLTHNQLFDMALKVLKCDSTLAVFIPEKEEDLKFHALNALAERTSSFPSGNKFNFLQELFYSRMKIKKNIADNHSRSDIEATHASNNSGAATEQSIKPIREVREKRLLHDQADDLLRFLCHEIIRSDFSNADRILRLPLHQATRHGIHEIVEQILKSYPYAISLENDFKHSIFREAIHYRQERVFRLIHLLEEYKVIVFSKRDMQNNNALHLAGLLPPPKILDRTAGAALQMQREWQWFKGVDRLALPENREERNKDDRTPEQVFRETHRELMKEGEKWMKDTASSCTIIASLIATVVFAAAIQVPGGSNSEGRPIFYQNRAFINFGISNALALFSSIASVISFLSILTSRYAAEDFLFTLPKRMIWGLVNLFISILFTMTAFGCIVYLVFREIKGWILLPVVALGCYPVYLFVVLQFPLLMAMIKSTYFSATLPTAEDAQLDSGLAKDVHVERGKKEDGAVEDKHGDEGCPSPKRRKLTLADDESQPQEAVTQVVDKGQPHRTKKVPKCGTHSPPLFLHLLKFDSYVETNASAYS</sequence>
<proteinExistence type="predicted"/>
<keyword evidence="2" id="KW-1185">Reference proteome</keyword>
<evidence type="ECO:0000313" key="2">
    <source>
        <dbReference type="Proteomes" id="UP000828048"/>
    </source>
</evidence>
<comment type="caution">
    <text evidence="1">The sequence shown here is derived from an EMBL/GenBank/DDBJ whole genome shotgun (WGS) entry which is preliminary data.</text>
</comment>
<organism evidence="1 2">
    <name type="scientific">Vaccinium darrowii</name>
    <dbReference type="NCBI Taxonomy" id="229202"/>
    <lineage>
        <taxon>Eukaryota</taxon>
        <taxon>Viridiplantae</taxon>
        <taxon>Streptophyta</taxon>
        <taxon>Embryophyta</taxon>
        <taxon>Tracheophyta</taxon>
        <taxon>Spermatophyta</taxon>
        <taxon>Magnoliopsida</taxon>
        <taxon>eudicotyledons</taxon>
        <taxon>Gunneridae</taxon>
        <taxon>Pentapetalae</taxon>
        <taxon>asterids</taxon>
        <taxon>Ericales</taxon>
        <taxon>Ericaceae</taxon>
        <taxon>Vaccinioideae</taxon>
        <taxon>Vaccinieae</taxon>
        <taxon>Vaccinium</taxon>
    </lineage>
</organism>